<feature type="region of interest" description="Disordered" evidence="1">
    <location>
        <begin position="97"/>
        <end position="117"/>
    </location>
</feature>
<name>E2Q2I9_STRCL</name>
<evidence type="ECO:0000313" key="2">
    <source>
        <dbReference type="EMBL" id="EFG10700.1"/>
    </source>
</evidence>
<dbReference type="OrthoDB" id="9797060at2"/>
<dbReference type="InterPro" id="IPR052936">
    <property type="entry name" value="Jasmonate_Hydroxylase-like"/>
</dbReference>
<sequence>MLLIVFTSRLSARAGADHDAAEERMRERVAAIGGTDPVEVKHYTAEDGERLAVVLWRDPGTLEAWRTDPEHRLAQRLGRERWYDSYTLYVAEVIRTSGTGDGGAASGTERAPDGGPR</sequence>
<evidence type="ECO:0000313" key="3">
    <source>
        <dbReference type="Proteomes" id="UP000002357"/>
    </source>
</evidence>
<dbReference type="EMBL" id="CM000913">
    <property type="protein sequence ID" value="EFG10700.1"/>
    <property type="molecule type" value="Genomic_DNA"/>
</dbReference>
<dbReference type="eggNOG" id="COG2329">
    <property type="taxonomic scope" value="Bacteria"/>
</dbReference>
<dbReference type="Proteomes" id="UP000002357">
    <property type="component" value="Chromosome"/>
</dbReference>
<dbReference type="AlphaFoldDB" id="E2Q2I9"/>
<dbReference type="SUPFAM" id="SSF54909">
    <property type="entry name" value="Dimeric alpha+beta barrel"/>
    <property type="match status" value="1"/>
</dbReference>
<dbReference type="GeneID" id="93727980"/>
<accession>E2Q2I9</accession>
<dbReference type="Gene3D" id="3.30.70.100">
    <property type="match status" value="1"/>
</dbReference>
<proteinExistence type="predicted"/>
<dbReference type="GO" id="GO:0004497">
    <property type="term" value="F:monooxygenase activity"/>
    <property type="evidence" value="ECO:0007669"/>
    <property type="project" value="UniProtKB-KW"/>
</dbReference>
<evidence type="ECO:0000256" key="1">
    <source>
        <dbReference type="SAM" id="MobiDB-lite"/>
    </source>
</evidence>
<gene>
    <name evidence="2" type="ORF">SCLAV_5633</name>
</gene>
<dbReference type="KEGG" id="sclf:BB341_00390"/>
<dbReference type="STRING" id="1901.BB341_00390"/>
<keyword evidence="3" id="KW-1185">Reference proteome</keyword>
<dbReference type="PANTHER" id="PTHR37811:SF2">
    <property type="entry name" value="ABM DOMAIN-CONTAINING PROTEIN"/>
    <property type="match status" value="1"/>
</dbReference>
<protein>
    <submittedName>
        <fullName evidence="2">Antibiotic biosynthesis monooxygenase</fullName>
    </submittedName>
</protein>
<keyword evidence="2" id="KW-0560">Oxidoreductase</keyword>
<dbReference type="InterPro" id="IPR011008">
    <property type="entry name" value="Dimeric_a/b-barrel"/>
</dbReference>
<keyword evidence="2" id="KW-0503">Monooxygenase</keyword>
<dbReference type="RefSeq" id="WP_003962800.1">
    <property type="nucleotide sequence ID" value="NZ_CM000913.1"/>
</dbReference>
<organism evidence="2 3">
    <name type="scientific">Streptomyces clavuligerus</name>
    <dbReference type="NCBI Taxonomy" id="1901"/>
    <lineage>
        <taxon>Bacteria</taxon>
        <taxon>Bacillati</taxon>
        <taxon>Actinomycetota</taxon>
        <taxon>Actinomycetes</taxon>
        <taxon>Kitasatosporales</taxon>
        <taxon>Streptomycetaceae</taxon>
        <taxon>Streptomyces</taxon>
    </lineage>
</organism>
<dbReference type="PANTHER" id="PTHR37811">
    <property type="entry name" value="BLL5343 PROTEIN"/>
    <property type="match status" value="1"/>
</dbReference>
<reference evidence="2 3" key="1">
    <citation type="journal article" date="2010" name="Genome Biol. Evol.">
        <title>The sequence of a 1.8-mb bacterial linear plasmid reveals a rich evolutionary reservoir of secondary metabolic pathways.</title>
        <authorList>
            <person name="Medema M.H."/>
            <person name="Trefzer A."/>
            <person name="Kovalchuk A."/>
            <person name="van den Berg M."/>
            <person name="Mueller U."/>
            <person name="Heijne W."/>
            <person name="Wu L."/>
            <person name="Alam M.T."/>
            <person name="Ronning C.M."/>
            <person name="Nierman W.C."/>
            <person name="Bovenberg R.A.L."/>
            <person name="Breitling R."/>
            <person name="Takano E."/>
        </authorList>
    </citation>
    <scope>NUCLEOTIDE SEQUENCE [LARGE SCALE GENOMIC DNA]</scope>
    <source>
        <strain evidence="3">ATCC 27064 / DSM 738 / JCM 4710 / NBRC 13307 / NCIMB 12785 / NRRL 3585 / VKM Ac-602</strain>
    </source>
</reference>